<keyword evidence="2" id="KW-1185">Reference proteome</keyword>
<gene>
    <name evidence="1" type="ORF">FB45DRAFT_881219</name>
</gene>
<name>A0AAD7F5Z6_9AGAR</name>
<dbReference type="Proteomes" id="UP001221142">
    <property type="component" value="Unassembled WGS sequence"/>
</dbReference>
<proteinExistence type="predicted"/>
<protein>
    <submittedName>
        <fullName evidence="1">Uncharacterized protein</fullName>
    </submittedName>
</protein>
<comment type="caution">
    <text evidence="1">The sequence shown here is derived from an EMBL/GenBank/DDBJ whole genome shotgun (WGS) entry which is preliminary data.</text>
</comment>
<sequence length="185" mass="20770">MIGTSSTLKYGQARVAGRLRDVQGRVRRLMVVTGQRVHGSPETRRRPRVKWRVTRTGGAGRVDSRRRLQAHHHPSSALSRHFLPDAHPRVFYPANCVRPIGSRLAAVAAIGLALRPMAADVENLYKALQEVVRWKRSQQEPLPTFKLSPTLFEREFWAENGVVVELLEEPSIIGSASLNLTVQLL</sequence>
<dbReference type="AlphaFoldDB" id="A0AAD7F5Z6"/>
<reference evidence="1" key="1">
    <citation type="submission" date="2023-03" db="EMBL/GenBank/DDBJ databases">
        <title>Massive genome expansion in bonnet fungi (Mycena s.s.) driven by repeated elements and novel gene families across ecological guilds.</title>
        <authorList>
            <consortium name="Lawrence Berkeley National Laboratory"/>
            <person name="Harder C.B."/>
            <person name="Miyauchi S."/>
            <person name="Viragh M."/>
            <person name="Kuo A."/>
            <person name="Thoen E."/>
            <person name="Andreopoulos B."/>
            <person name="Lu D."/>
            <person name="Skrede I."/>
            <person name="Drula E."/>
            <person name="Henrissat B."/>
            <person name="Morin E."/>
            <person name="Kohler A."/>
            <person name="Barry K."/>
            <person name="LaButti K."/>
            <person name="Morin E."/>
            <person name="Salamov A."/>
            <person name="Lipzen A."/>
            <person name="Mereny Z."/>
            <person name="Hegedus B."/>
            <person name="Baldrian P."/>
            <person name="Stursova M."/>
            <person name="Weitz H."/>
            <person name="Taylor A."/>
            <person name="Grigoriev I.V."/>
            <person name="Nagy L.G."/>
            <person name="Martin F."/>
            <person name="Kauserud H."/>
        </authorList>
    </citation>
    <scope>NUCLEOTIDE SEQUENCE</scope>
    <source>
        <strain evidence="1">9284</strain>
    </source>
</reference>
<accession>A0AAD7F5Z6</accession>
<organism evidence="1 2">
    <name type="scientific">Roridomyces roridus</name>
    <dbReference type="NCBI Taxonomy" id="1738132"/>
    <lineage>
        <taxon>Eukaryota</taxon>
        <taxon>Fungi</taxon>
        <taxon>Dikarya</taxon>
        <taxon>Basidiomycota</taxon>
        <taxon>Agaricomycotina</taxon>
        <taxon>Agaricomycetes</taxon>
        <taxon>Agaricomycetidae</taxon>
        <taxon>Agaricales</taxon>
        <taxon>Marasmiineae</taxon>
        <taxon>Mycenaceae</taxon>
        <taxon>Roridomyces</taxon>
    </lineage>
</organism>
<evidence type="ECO:0000313" key="2">
    <source>
        <dbReference type="Proteomes" id="UP001221142"/>
    </source>
</evidence>
<evidence type="ECO:0000313" key="1">
    <source>
        <dbReference type="EMBL" id="KAJ7603802.1"/>
    </source>
</evidence>
<dbReference type="EMBL" id="JARKIF010000124">
    <property type="protein sequence ID" value="KAJ7603802.1"/>
    <property type="molecule type" value="Genomic_DNA"/>
</dbReference>